<dbReference type="CDD" id="cd01586">
    <property type="entry name" value="AcnA_IRP"/>
    <property type="match status" value="1"/>
</dbReference>
<dbReference type="GO" id="GO:0003994">
    <property type="term" value="F:aconitate hydratase activity"/>
    <property type="evidence" value="ECO:0007669"/>
    <property type="project" value="UniProtKB-EC"/>
</dbReference>
<dbReference type="PRINTS" id="PR00415">
    <property type="entry name" value="ACONITASE"/>
</dbReference>
<proteinExistence type="inferred from homology"/>
<dbReference type="EC" id="4.2.1.3" evidence="10"/>
<dbReference type="SUPFAM" id="SSF53732">
    <property type="entry name" value="Aconitase iron-sulfur domain"/>
    <property type="match status" value="1"/>
</dbReference>
<evidence type="ECO:0000256" key="2">
    <source>
        <dbReference type="ARBA" id="ARBA00004717"/>
    </source>
</evidence>
<evidence type="ECO:0000256" key="8">
    <source>
        <dbReference type="ARBA" id="ARBA00023239"/>
    </source>
</evidence>
<evidence type="ECO:0000313" key="14">
    <source>
        <dbReference type="Proteomes" id="UP001320768"/>
    </source>
</evidence>
<organism evidence="13 14">
    <name type="scientific">Candidatus Synchoanobacter obligatus</name>
    <dbReference type="NCBI Taxonomy" id="2919597"/>
    <lineage>
        <taxon>Bacteria</taxon>
        <taxon>Pseudomonadati</taxon>
        <taxon>Pseudomonadota</taxon>
        <taxon>Gammaproteobacteria</taxon>
        <taxon>Candidatus Comchoanobacterales</taxon>
        <taxon>Candidatus Comchoanobacteraceae</taxon>
        <taxon>Candidatus Synchoanobacter</taxon>
    </lineage>
</organism>
<dbReference type="InterPro" id="IPR006249">
    <property type="entry name" value="Aconitase/IRP2"/>
</dbReference>
<dbReference type="Gene3D" id="3.20.19.10">
    <property type="entry name" value="Aconitase, domain 4"/>
    <property type="match status" value="1"/>
</dbReference>
<dbReference type="PANTHER" id="PTHR11670">
    <property type="entry name" value="ACONITASE/IRON-RESPONSIVE ELEMENT FAMILY MEMBER"/>
    <property type="match status" value="1"/>
</dbReference>
<reference evidence="13 14" key="1">
    <citation type="journal article" date="2022" name="Nat. Microbiol.">
        <title>The microbiome of a bacterivorous marine choanoflagellate contains a resource-demanding obligate bacterial associate.</title>
        <authorList>
            <person name="Needham D.M."/>
            <person name="Poirier C."/>
            <person name="Bachy C."/>
            <person name="George E.E."/>
            <person name="Wilken S."/>
            <person name="Yung C.C.M."/>
            <person name="Limardo A.J."/>
            <person name="Morando M."/>
            <person name="Sudek L."/>
            <person name="Malmstrom R.R."/>
            <person name="Keeling P.J."/>
            <person name="Santoro A.E."/>
            <person name="Worden A.Z."/>
        </authorList>
    </citation>
    <scope>NUCLEOTIDE SEQUENCE [LARGE SCALE GENOMIC DNA]</scope>
    <source>
        <strain evidence="13 14">Comchoano-2</strain>
    </source>
</reference>
<name>A0ABT1L580_9GAMM</name>
<keyword evidence="7 10" id="KW-0411">Iron-sulfur</keyword>
<comment type="pathway">
    <text evidence="2">Carbohydrate metabolism; tricarboxylic acid cycle; isocitrate from oxaloacetate: step 2/2.</text>
</comment>
<comment type="function">
    <text evidence="10">Catalyzes the isomerization of citrate to isocitrate via cis-aconitate.</text>
</comment>
<dbReference type="InterPro" id="IPR001030">
    <property type="entry name" value="Acoase/IPM_deHydtase_lsu_aba"/>
</dbReference>
<comment type="similarity">
    <text evidence="3 10">Belongs to the aconitase/IPM isomerase family.</text>
</comment>
<dbReference type="Gene3D" id="3.30.499.10">
    <property type="entry name" value="Aconitase, domain 3"/>
    <property type="match status" value="2"/>
</dbReference>
<dbReference type="Proteomes" id="UP001320768">
    <property type="component" value="Unassembled WGS sequence"/>
</dbReference>
<dbReference type="InterPro" id="IPR015931">
    <property type="entry name" value="Acnase/IPM_dHydase_lsu_aba_1/3"/>
</dbReference>
<evidence type="ECO:0000256" key="9">
    <source>
        <dbReference type="ARBA" id="ARBA00023501"/>
    </source>
</evidence>
<evidence type="ECO:0000256" key="4">
    <source>
        <dbReference type="ARBA" id="ARBA00022485"/>
    </source>
</evidence>
<dbReference type="PROSITE" id="PS00450">
    <property type="entry name" value="ACONITASE_1"/>
    <property type="match status" value="1"/>
</dbReference>
<evidence type="ECO:0000256" key="6">
    <source>
        <dbReference type="ARBA" id="ARBA00023004"/>
    </source>
</evidence>
<protein>
    <recommendedName>
        <fullName evidence="10">Aconitate hydratase</fullName>
        <shortName evidence="10">Aconitase</shortName>
        <ecNumber evidence="10">4.2.1.3</ecNumber>
    </recommendedName>
</protein>
<comment type="catalytic activity">
    <reaction evidence="9 10">
        <text>citrate = D-threo-isocitrate</text>
        <dbReference type="Rhea" id="RHEA:10336"/>
        <dbReference type="ChEBI" id="CHEBI:15562"/>
        <dbReference type="ChEBI" id="CHEBI:16947"/>
        <dbReference type="EC" id="4.2.1.3"/>
    </reaction>
</comment>
<feature type="domain" description="Aconitase A/isopropylmalate dehydratase small subunit swivel" evidence="12">
    <location>
        <begin position="653"/>
        <end position="776"/>
    </location>
</feature>
<keyword evidence="8 10" id="KW-0456">Lyase</keyword>
<evidence type="ECO:0000256" key="1">
    <source>
        <dbReference type="ARBA" id="ARBA00001966"/>
    </source>
</evidence>
<keyword evidence="5" id="KW-0479">Metal-binding</keyword>
<gene>
    <name evidence="13" type="primary">acnA</name>
    <name evidence="13" type="ORF">MKS91_03420</name>
</gene>
<dbReference type="InterPro" id="IPR018136">
    <property type="entry name" value="Aconitase_4Fe-4S_BS"/>
</dbReference>
<dbReference type="Pfam" id="PF00330">
    <property type="entry name" value="Aconitase"/>
    <property type="match status" value="1"/>
</dbReference>
<keyword evidence="4 10" id="KW-0004">4Fe-4S</keyword>
<comment type="caution">
    <text evidence="13">The sequence shown here is derived from an EMBL/GenBank/DDBJ whole genome shotgun (WGS) entry which is preliminary data.</text>
</comment>
<dbReference type="NCBIfam" id="NF006757">
    <property type="entry name" value="PRK09277.1"/>
    <property type="match status" value="1"/>
</dbReference>
<evidence type="ECO:0000259" key="12">
    <source>
        <dbReference type="Pfam" id="PF00694"/>
    </source>
</evidence>
<dbReference type="InterPro" id="IPR015928">
    <property type="entry name" value="Aconitase/3IPM_dehydase_swvl"/>
</dbReference>
<feature type="domain" description="Aconitase/3-isopropylmalate dehydratase large subunit alpha/beta/alpha" evidence="11">
    <location>
        <begin position="64"/>
        <end position="525"/>
    </location>
</feature>
<keyword evidence="14" id="KW-1185">Reference proteome</keyword>
<dbReference type="NCBIfam" id="TIGR01341">
    <property type="entry name" value="aconitase_1"/>
    <property type="match status" value="1"/>
</dbReference>
<dbReference type="Gene3D" id="6.10.190.10">
    <property type="match status" value="1"/>
</dbReference>
<dbReference type="InterPro" id="IPR036008">
    <property type="entry name" value="Aconitase_4Fe-4S_dom"/>
</dbReference>
<dbReference type="RefSeq" id="WP_258569443.1">
    <property type="nucleotide sequence ID" value="NZ_JAKUDN010000002.1"/>
</dbReference>
<dbReference type="PROSITE" id="PS01244">
    <property type="entry name" value="ACONITASE_2"/>
    <property type="match status" value="1"/>
</dbReference>
<dbReference type="EMBL" id="JAKUDN010000002">
    <property type="protein sequence ID" value="MCP8352337.1"/>
    <property type="molecule type" value="Genomic_DNA"/>
</dbReference>
<sequence length="852" mass="93386">MDQGSTLTYQGKSYHIVDSTSIPYWRQLPYCLRILLENVLRNDPHNHQKWVETFQQWLEGQHPETAFYPARVLMQDLTGVPALVDLTAMRDAMKDLGGDPAAINPRCQVDLVIDHSVTVDFAKDAASFEKNVALEVQKNTERYELLKWAQGAFENVRIVPPGKGICHQVNLEYLASLVMEKDGYLFPDTLVGLDSHTTMINGLGILGWGVGGIEAEAAMLGQPVSLKLPKVIGVYLSGRLKPGVTATDLVLHMTQYLRTHGVVGQFVEFVGPGASALSLAERATVANMAPEFGATCAFFPADDATLDYLALTGRDQALIARSRAYSEKMSLMWDKDEVIEYSELIEFHLHDVEPCIAGPKRPEQRLPLVDVKPSLATLAYDKNRLSDASVVIAAITSCTNTSNPSVLIAAGLLAQNAVAKGLAVPEWVKTSFAPGSRVVIDYLKQLGLMEDLEALGFYLVGFGCTTCIGNSGPLDPKVAEYIEKHDLKVGAVLSGNRNFEGRVHPQTQYNYLASPPLVVAYALAGTVAIDFDQEPLGEYEGRPVYLKDIWPDDAAIQSAVKTVTSQMFAKEYQGIFEGTVDWERIQTKAGTQFHWQDVSTYIRQPNFFQGISAQPGQLEDIVDARVLAVFGDSVTTDHISPAGMIAPESAAAEYLYQKGVAKDGLHSYGARRGNADVMVRGTFANIRIKNLVSDREGGFSRHYPSGEVGYIYDVAMNYIADSCPTVVFAGKFYGTGSSRDWAAKGTKLLGVKAVIAESFERIHRSNLIGMGVLPCVLIDHQVAKLGLKGDELVSIAGIGDIEKPKQELVLKIVSDHEERLLPIRVEIDTANELQYFKHGGILSYMLRSFIGK</sequence>
<comment type="cofactor">
    <cofactor evidence="1">
        <name>[4Fe-4S] cluster</name>
        <dbReference type="ChEBI" id="CHEBI:49883"/>
    </cofactor>
</comment>
<dbReference type="SUPFAM" id="SSF52016">
    <property type="entry name" value="LeuD/IlvD-like"/>
    <property type="match status" value="1"/>
</dbReference>
<evidence type="ECO:0000313" key="13">
    <source>
        <dbReference type="EMBL" id="MCP8352337.1"/>
    </source>
</evidence>
<keyword evidence="6 10" id="KW-0408">Iron</keyword>
<dbReference type="InterPro" id="IPR000573">
    <property type="entry name" value="AconitaseA/IPMdHydase_ssu_swvl"/>
</dbReference>
<dbReference type="Pfam" id="PF00694">
    <property type="entry name" value="Aconitase_C"/>
    <property type="match status" value="1"/>
</dbReference>
<evidence type="ECO:0000256" key="5">
    <source>
        <dbReference type="ARBA" id="ARBA00022723"/>
    </source>
</evidence>
<evidence type="ECO:0000256" key="3">
    <source>
        <dbReference type="ARBA" id="ARBA00007185"/>
    </source>
</evidence>
<accession>A0ABT1L580</accession>
<evidence type="ECO:0000256" key="7">
    <source>
        <dbReference type="ARBA" id="ARBA00023014"/>
    </source>
</evidence>
<evidence type="ECO:0000256" key="10">
    <source>
        <dbReference type="RuleBase" id="RU361275"/>
    </source>
</evidence>
<evidence type="ECO:0000259" key="11">
    <source>
        <dbReference type="Pfam" id="PF00330"/>
    </source>
</evidence>
<dbReference type="NCBIfam" id="NF009520">
    <property type="entry name" value="PRK12881.1"/>
    <property type="match status" value="1"/>
</dbReference>